<organism evidence="3">
    <name type="scientific">Capitella teleta</name>
    <name type="common">Polychaete worm</name>
    <dbReference type="NCBI Taxonomy" id="283909"/>
    <lineage>
        <taxon>Eukaryota</taxon>
        <taxon>Metazoa</taxon>
        <taxon>Spiralia</taxon>
        <taxon>Lophotrochozoa</taxon>
        <taxon>Annelida</taxon>
        <taxon>Polychaeta</taxon>
        <taxon>Sedentaria</taxon>
        <taxon>Scolecida</taxon>
        <taxon>Capitellidae</taxon>
        <taxon>Capitella</taxon>
    </lineage>
</organism>
<gene>
    <name evidence="3" type="ORF">CAPTEDRAFT_206198</name>
</gene>
<dbReference type="GO" id="GO:0000922">
    <property type="term" value="C:spindle pole"/>
    <property type="evidence" value="ECO:0007669"/>
    <property type="project" value="InterPro"/>
</dbReference>
<feature type="compositionally biased region" description="Basic and acidic residues" evidence="2">
    <location>
        <begin position="460"/>
        <end position="470"/>
    </location>
</feature>
<evidence type="ECO:0000313" key="4">
    <source>
        <dbReference type="EnsemblMetazoa" id="CapteP206198"/>
    </source>
</evidence>
<feature type="region of interest" description="Disordered" evidence="2">
    <location>
        <begin position="460"/>
        <end position="480"/>
    </location>
</feature>
<dbReference type="GO" id="GO:0005874">
    <property type="term" value="C:microtubule"/>
    <property type="evidence" value="ECO:0007669"/>
    <property type="project" value="InterPro"/>
</dbReference>
<dbReference type="EnsemblMetazoa" id="CapteT206198">
    <property type="protein sequence ID" value="CapteP206198"/>
    <property type="gene ID" value="CapteG206198"/>
</dbReference>
<dbReference type="OrthoDB" id="8185397at2759"/>
<accession>R7UM82</accession>
<protein>
    <submittedName>
        <fullName evidence="3 4">Uncharacterized protein</fullName>
    </submittedName>
</protein>
<keyword evidence="1" id="KW-0175">Coiled coil</keyword>
<dbReference type="PANTHER" id="PTHR21616">
    <property type="entry name" value="CENTROSOME SPINDLE POLE ASSOCIATED PROTEIN"/>
    <property type="match status" value="1"/>
</dbReference>
<dbReference type="InterPro" id="IPR026708">
    <property type="entry name" value="CSPP1"/>
</dbReference>
<dbReference type="HOGENOM" id="CLU_367714_0_0_1"/>
<name>R7UM82_CAPTE</name>
<dbReference type="GO" id="GO:0005813">
    <property type="term" value="C:centrosome"/>
    <property type="evidence" value="ECO:0007669"/>
    <property type="project" value="InterPro"/>
</dbReference>
<dbReference type="OMA" id="LAREEYC"/>
<proteinExistence type="predicted"/>
<evidence type="ECO:0000313" key="5">
    <source>
        <dbReference type="Proteomes" id="UP000014760"/>
    </source>
</evidence>
<evidence type="ECO:0000313" key="3">
    <source>
        <dbReference type="EMBL" id="ELU05037.1"/>
    </source>
</evidence>
<feature type="region of interest" description="Disordered" evidence="2">
    <location>
        <begin position="660"/>
        <end position="695"/>
    </location>
</feature>
<dbReference type="Proteomes" id="UP000014760">
    <property type="component" value="Unassembled WGS sequence"/>
</dbReference>
<keyword evidence="5" id="KW-1185">Reference proteome</keyword>
<dbReference type="GO" id="GO:0032467">
    <property type="term" value="P:positive regulation of cytokinesis"/>
    <property type="evidence" value="ECO:0007669"/>
    <property type="project" value="InterPro"/>
</dbReference>
<reference evidence="4" key="3">
    <citation type="submission" date="2015-06" db="UniProtKB">
        <authorList>
            <consortium name="EnsemblMetazoa"/>
        </authorList>
    </citation>
    <scope>IDENTIFICATION</scope>
</reference>
<reference evidence="3 5" key="2">
    <citation type="journal article" date="2013" name="Nature">
        <title>Insights into bilaterian evolution from three spiralian genomes.</title>
        <authorList>
            <person name="Simakov O."/>
            <person name="Marletaz F."/>
            <person name="Cho S.J."/>
            <person name="Edsinger-Gonzales E."/>
            <person name="Havlak P."/>
            <person name="Hellsten U."/>
            <person name="Kuo D.H."/>
            <person name="Larsson T."/>
            <person name="Lv J."/>
            <person name="Arendt D."/>
            <person name="Savage R."/>
            <person name="Osoegawa K."/>
            <person name="de Jong P."/>
            <person name="Grimwood J."/>
            <person name="Chapman J.A."/>
            <person name="Shapiro H."/>
            <person name="Aerts A."/>
            <person name="Otillar R.P."/>
            <person name="Terry A.Y."/>
            <person name="Boore J.L."/>
            <person name="Grigoriev I.V."/>
            <person name="Lindberg D.R."/>
            <person name="Seaver E.C."/>
            <person name="Weisblat D.A."/>
            <person name="Putnam N.H."/>
            <person name="Rokhsar D.S."/>
        </authorList>
    </citation>
    <scope>NUCLEOTIDE SEQUENCE</scope>
    <source>
        <strain evidence="3 5">I ESC-2004</strain>
    </source>
</reference>
<dbReference type="EMBL" id="AMQN01007969">
    <property type="status" value="NOT_ANNOTATED_CDS"/>
    <property type="molecule type" value="Genomic_DNA"/>
</dbReference>
<dbReference type="AlphaFoldDB" id="R7UM82"/>
<reference evidence="5" key="1">
    <citation type="submission" date="2012-12" db="EMBL/GenBank/DDBJ databases">
        <authorList>
            <person name="Hellsten U."/>
            <person name="Grimwood J."/>
            <person name="Chapman J.A."/>
            <person name="Shapiro H."/>
            <person name="Aerts A."/>
            <person name="Otillar R.P."/>
            <person name="Terry A.Y."/>
            <person name="Boore J.L."/>
            <person name="Simakov O."/>
            <person name="Marletaz F."/>
            <person name="Cho S.-J."/>
            <person name="Edsinger-Gonzales E."/>
            <person name="Havlak P."/>
            <person name="Kuo D.-H."/>
            <person name="Larsson T."/>
            <person name="Lv J."/>
            <person name="Arendt D."/>
            <person name="Savage R."/>
            <person name="Osoegawa K."/>
            <person name="de Jong P."/>
            <person name="Lindberg D.R."/>
            <person name="Seaver E.C."/>
            <person name="Weisblat D.A."/>
            <person name="Putnam N.H."/>
            <person name="Grigoriev I.V."/>
            <person name="Rokhsar D.S."/>
        </authorList>
    </citation>
    <scope>NUCLEOTIDE SEQUENCE</scope>
    <source>
        <strain evidence="5">I ESC-2004</strain>
    </source>
</reference>
<feature type="coiled-coil region" evidence="1">
    <location>
        <begin position="132"/>
        <end position="170"/>
    </location>
</feature>
<dbReference type="EMBL" id="KB301850">
    <property type="protein sequence ID" value="ELU05037.1"/>
    <property type="molecule type" value="Genomic_DNA"/>
</dbReference>
<evidence type="ECO:0000256" key="1">
    <source>
        <dbReference type="SAM" id="Coils"/>
    </source>
</evidence>
<sequence length="758" mass="85450">MQQWQSVYQSSFRKISPKSYRIAYNGGNHATPRDNDQYEASTRDCVDASNFRFRGYPEGSMEKPRDLPPRAEDLTKVPQKNFQLSNYLDTKKAKAYELDVHAFQYGSEHLPLNKQATRPVRDPFNEKTSAELAKYRRQQVEADVEIQAFKAEKETKAKQREQEIKNDREMLMNYHPWGKPGAGAPVVQERGEAHKKHKITDDALHNSPGEPVPGQRQLMEEYGDFHGQFGRPGHGAPLKDENTGKVKTEIKGAADIRFVDTKGGRKVAETELRYQKPGMDKHSYFQELEKQVNLKHQQAHEKKAGPSNDSRLANLRQELQTMVQSDPFGKPGAGAPNKSMSGHVMNAKKTTLSQDFYEQRRIDNKGFDGNKRTENVYDEEYGVFDPWGKGAVQPNRNKFGEPLRHKNADPNEGIFTKDKSNYEVSLNTDSKTGGGGAPVHGQDGQVQARFPVTLKRNDVGDTTVREDHPRQGPPVLPDDPELQIYDPFGKVGAGAPLRDAGGKVVSQVYGKIQNNGVGQPVCEQCLIGREMDEQKMNKEMDKNMGRVEAGDLTDLLRKGQVGKPRRDPVTGELLRQDLNMSDVTIERTDTRKLKSKNSMNYLTSLERAALERKRNNELDRLQERQQSKHHAVQMNEFWGRPGGGAPRATGTKKSKLDLIINSPGTMSPVYNQGRVAEDTRKSQEAGTKHYNRSTVQGNASNNYEMAKPLKREAKANYNLLTPYASEPGEDFSTIEARFNFLIHTVHCLFERFTILAVA</sequence>
<evidence type="ECO:0000256" key="2">
    <source>
        <dbReference type="SAM" id="MobiDB-lite"/>
    </source>
</evidence>
<dbReference type="PANTHER" id="PTHR21616:SF3">
    <property type="match status" value="1"/>
</dbReference>
<feature type="compositionally biased region" description="Basic and acidic residues" evidence="2">
    <location>
        <begin position="675"/>
        <end position="687"/>
    </location>
</feature>